<evidence type="ECO:0000259" key="3">
    <source>
        <dbReference type="Pfam" id="PF19040"/>
    </source>
</evidence>
<feature type="transmembrane region" description="Helical" evidence="1">
    <location>
        <begin position="149"/>
        <end position="166"/>
    </location>
</feature>
<dbReference type="InterPro" id="IPR043968">
    <property type="entry name" value="SGNH"/>
</dbReference>
<dbReference type="RefSeq" id="WP_204608045.1">
    <property type="nucleotide sequence ID" value="NZ_BAAAJX010000006.1"/>
</dbReference>
<feature type="transmembrane region" description="Helical" evidence="1">
    <location>
        <begin position="245"/>
        <end position="262"/>
    </location>
</feature>
<feature type="domain" description="SGNH" evidence="3">
    <location>
        <begin position="453"/>
        <end position="671"/>
    </location>
</feature>
<keyword evidence="1" id="KW-0812">Transmembrane</keyword>
<protein>
    <submittedName>
        <fullName evidence="4">Acyltransferase family protein</fullName>
    </submittedName>
</protein>
<evidence type="ECO:0000259" key="2">
    <source>
        <dbReference type="Pfam" id="PF01757"/>
    </source>
</evidence>
<feature type="transmembrane region" description="Helical" evidence="1">
    <location>
        <begin position="77"/>
        <end position="96"/>
    </location>
</feature>
<feature type="transmembrane region" description="Helical" evidence="1">
    <location>
        <begin position="369"/>
        <end position="392"/>
    </location>
</feature>
<feature type="transmembrane region" description="Helical" evidence="1">
    <location>
        <begin position="36"/>
        <end position="56"/>
    </location>
</feature>
<organism evidence="4 5">
    <name type="scientific">Curtobacterium herbarum</name>
    <dbReference type="NCBI Taxonomy" id="150122"/>
    <lineage>
        <taxon>Bacteria</taxon>
        <taxon>Bacillati</taxon>
        <taxon>Actinomycetota</taxon>
        <taxon>Actinomycetes</taxon>
        <taxon>Micrococcales</taxon>
        <taxon>Microbacteriaceae</taxon>
        <taxon>Curtobacterium</taxon>
    </lineage>
</organism>
<keyword evidence="4" id="KW-0808">Transferase</keyword>
<keyword evidence="4" id="KW-0012">Acyltransferase</keyword>
<name>A0ABN1ZCZ3_9MICO</name>
<proteinExistence type="predicted"/>
<evidence type="ECO:0000313" key="5">
    <source>
        <dbReference type="Proteomes" id="UP001501742"/>
    </source>
</evidence>
<accession>A0ABN1ZCZ3</accession>
<dbReference type="Pfam" id="PF01757">
    <property type="entry name" value="Acyl_transf_3"/>
    <property type="match status" value="1"/>
</dbReference>
<reference evidence="4 5" key="1">
    <citation type="journal article" date="2019" name="Int. J. Syst. Evol. Microbiol.">
        <title>The Global Catalogue of Microorganisms (GCM) 10K type strain sequencing project: providing services to taxonomists for standard genome sequencing and annotation.</title>
        <authorList>
            <consortium name="The Broad Institute Genomics Platform"/>
            <consortium name="The Broad Institute Genome Sequencing Center for Infectious Disease"/>
            <person name="Wu L."/>
            <person name="Ma J."/>
        </authorList>
    </citation>
    <scope>NUCLEOTIDE SEQUENCE [LARGE SCALE GENOMIC DNA]</scope>
    <source>
        <strain evidence="4 5">JCM 12140</strain>
    </source>
</reference>
<feature type="transmembrane region" description="Helical" evidence="1">
    <location>
        <begin position="178"/>
        <end position="198"/>
    </location>
</feature>
<keyword evidence="5" id="KW-1185">Reference proteome</keyword>
<dbReference type="InterPro" id="IPR002656">
    <property type="entry name" value="Acyl_transf_3_dom"/>
</dbReference>
<feature type="transmembrane region" description="Helical" evidence="1">
    <location>
        <begin position="333"/>
        <end position="353"/>
    </location>
</feature>
<evidence type="ECO:0000313" key="4">
    <source>
        <dbReference type="EMBL" id="GAA1493493.1"/>
    </source>
</evidence>
<feature type="transmembrane region" description="Helical" evidence="1">
    <location>
        <begin position="218"/>
        <end position="238"/>
    </location>
</feature>
<feature type="domain" description="Acyltransferase 3" evidence="2">
    <location>
        <begin position="11"/>
        <end position="345"/>
    </location>
</feature>
<keyword evidence="1" id="KW-1133">Transmembrane helix</keyword>
<evidence type="ECO:0000256" key="1">
    <source>
        <dbReference type="SAM" id="Phobius"/>
    </source>
</evidence>
<dbReference type="PANTHER" id="PTHR23028">
    <property type="entry name" value="ACETYLTRANSFERASE"/>
    <property type="match status" value="1"/>
</dbReference>
<dbReference type="GO" id="GO:0016746">
    <property type="term" value="F:acyltransferase activity"/>
    <property type="evidence" value="ECO:0007669"/>
    <property type="project" value="UniProtKB-KW"/>
</dbReference>
<gene>
    <name evidence="4" type="ORF">GCM10009627_18390</name>
</gene>
<feature type="transmembrane region" description="Helical" evidence="1">
    <location>
        <begin position="12"/>
        <end position="30"/>
    </location>
</feature>
<dbReference type="InterPro" id="IPR050879">
    <property type="entry name" value="Acyltransferase_3"/>
</dbReference>
<dbReference type="EMBL" id="BAAAJX010000006">
    <property type="protein sequence ID" value="GAA1493493.1"/>
    <property type="molecule type" value="Genomic_DNA"/>
</dbReference>
<dbReference type="PANTHER" id="PTHR23028:SF53">
    <property type="entry name" value="ACYL_TRANSF_3 DOMAIN-CONTAINING PROTEIN"/>
    <property type="match status" value="1"/>
</dbReference>
<dbReference type="Proteomes" id="UP001501742">
    <property type="component" value="Unassembled WGS sequence"/>
</dbReference>
<keyword evidence="1" id="KW-0472">Membrane</keyword>
<dbReference type="Pfam" id="PF19040">
    <property type="entry name" value="SGNH"/>
    <property type="match status" value="1"/>
</dbReference>
<comment type="caution">
    <text evidence="4">The sequence shown here is derived from an EMBL/GenBank/DDBJ whole genome shotgun (WGS) entry which is preliminary data.</text>
</comment>
<sequence>MPSQHTPFRADVHAIRAVAVVLVLVYHLDVGWLRGGFVGVDAFFVVSGYLITGQLLRQLRDTGRIDLPAFWARRARRLAPAALLVLAATATAAVLLTPREDWPTLGAQLAASALAVENWALAAASTDYLAAGDPSTPFEHFWSLGVEEQFYLLWPLLLLAVWWAARRRRRPIPAAGDRAVLVTVLVVIATSLTCSVVLTATDPAPAYFWPHTRAWEFGVGALLTLAPRVGAGAVGAFPGHPRVRAALAATGWLGLVACGLLLTPTVPYPGAAAVLPIAATALVIAGRTETGVLGLATRLPPVRWLGRVSYPLYLWHWPVALLLPRALDLPTPARVVVTVVLAAGLAHLTTVLVERPVTTGRLAHLRPRVTLAVVAAATALVLVVPAVGWGALTGQLRQDRALAAELSSDGDPCWGAAAIAPGSGCAVAGEPGRGTTPSTMTAAYDVDPTWDDCQAEATDARSCVVGVRGGTRVALIGDSHAHQWSSALITLAEQRGWELHLMVKGGCEFSHVRWSDVSAADERRCGTWNRAVDRSLAAAAPFALVFTSARADLRGAPVGTDPARSAHDGYRASWQPLIDRGAKIVAIPDTPAVGSGVQRCVDDHQRDPGACRISTGRAFAAGDRLVAAARTTPGAVVADMTPSFCAAGSCPAVIGNVLVYRDSQHLTRTYVTTLVGALGRRTDAALRAAG</sequence>